<reference evidence="2 3" key="1">
    <citation type="submission" date="2024-10" db="EMBL/GenBank/DDBJ databases">
        <title>Updated reference genomes for cyclostephanoid diatoms.</title>
        <authorList>
            <person name="Roberts W.R."/>
            <person name="Alverson A.J."/>
        </authorList>
    </citation>
    <scope>NUCLEOTIDE SEQUENCE [LARGE SCALE GENOMIC DNA]</scope>
    <source>
        <strain evidence="2 3">AJA276-08</strain>
    </source>
</reference>
<dbReference type="Pfam" id="PF05147">
    <property type="entry name" value="LANC_like"/>
    <property type="match status" value="1"/>
</dbReference>
<feature type="binding site" evidence="1">
    <location>
        <position position="427"/>
    </location>
    <ligand>
        <name>Zn(2+)</name>
        <dbReference type="ChEBI" id="CHEBI:29105"/>
    </ligand>
</feature>
<dbReference type="EMBL" id="JALLAZ020001699">
    <property type="protein sequence ID" value="KAL3767645.1"/>
    <property type="molecule type" value="Genomic_DNA"/>
</dbReference>
<feature type="binding site" evidence="1">
    <location>
        <position position="379"/>
    </location>
    <ligand>
        <name>Zn(2+)</name>
        <dbReference type="ChEBI" id="CHEBI:29105"/>
    </ligand>
</feature>
<keyword evidence="1" id="KW-0479">Metal-binding</keyword>
<keyword evidence="3" id="KW-1185">Reference proteome</keyword>
<organism evidence="2 3">
    <name type="scientific">Stephanodiscus triporus</name>
    <dbReference type="NCBI Taxonomy" id="2934178"/>
    <lineage>
        <taxon>Eukaryota</taxon>
        <taxon>Sar</taxon>
        <taxon>Stramenopiles</taxon>
        <taxon>Ochrophyta</taxon>
        <taxon>Bacillariophyta</taxon>
        <taxon>Coscinodiscophyceae</taxon>
        <taxon>Thalassiosirophycidae</taxon>
        <taxon>Stephanodiscales</taxon>
        <taxon>Stephanodiscaceae</taxon>
        <taxon>Stephanodiscus</taxon>
    </lineage>
</organism>
<dbReference type="SMART" id="SM01260">
    <property type="entry name" value="LANC_like"/>
    <property type="match status" value="1"/>
</dbReference>
<name>A0ABD3MUL7_9STRA</name>
<dbReference type="AlphaFoldDB" id="A0ABD3MUL7"/>
<accession>A0ABD3MUL7</accession>
<dbReference type="Gene3D" id="1.50.10.10">
    <property type="match status" value="1"/>
</dbReference>
<gene>
    <name evidence="2" type="ORF">ACHAW5_006883</name>
</gene>
<evidence type="ECO:0000313" key="3">
    <source>
        <dbReference type="Proteomes" id="UP001530315"/>
    </source>
</evidence>
<sequence length="520" mass="56820">MEDMRRCFPVDHVVDGSVVLPPSSSSSSSSDEYDEVVLKLSAACWDHYEAEHDGNDDERRRRGDRRRHRHRHSLYVGSLGPCAYVRYRLARTSILRRENRDASAILAEGDAIASCERRRISSLLRDASIAIDRVLEESHPSYPSTDATTTTTTTSRFTLLEGARVGGLALSAVVGHASGDIPGSRRAMDELLEIGRRLSHVPESECEVLYGRAGYLQAVSFVRSGTYDDGYGGGLVRRIARSVLVEGERTASAAVAASASAAERERGGGERTAVVVVAAGGGGGGGGGGRGGAADRRRLPLLWKWHGKAYLGAIHGVSGILFVLLCFRREVSSIEGAMEKIRTTITRLDDHCHPSGNLRSTLGNENGDDNDDDRLVHVCHGAPGHVLLLVKAYEVYDDVVFLERAEDIARGVVCRRGLLRKGLGLCHGISGNAYCLLSLYRGRRLWEQRGGDGSGEKMSDKADEWLRWAHRFARFGLENANVLFNVPDHPHSLYEGIAGFVMLLRDLGDPDNSRFPCFEP</sequence>
<dbReference type="PANTHER" id="PTHR12736">
    <property type="entry name" value="LANC-LIKE PROTEIN"/>
    <property type="match status" value="1"/>
</dbReference>
<dbReference type="PRINTS" id="PR01950">
    <property type="entry name" value="LANCSUPER"/>
</dbReference>
<dbReference type="InterPro" id="IPR012341">
    <property type="entry name" value="6hp_glycosidase-like_sf"/>
</dbReference>
<comment type="caution">
    <text evidence="2">The sequence shown here is derived from an EMBL/GenBank/DDBJ whole genome shotgun (WGS) entry which is preliminary data.</text>
</comment>
<evidence type="ECO:0000313" key="2">
    <source>
        <dbReference type="EMBL" id="KAL3767645.1"/>
    </source>
</evidence>
<dbReference type="Proteomes" id="UP001530315">
    <property type="component" value="Unassembled WGS sequence"/>
</dbReference>
<dbReference type="PANTHER" id="PTHR12736:SF7">
    <property type="entry name" value="LANC-LIKE PROTEIN 3"/>
    <property type="match status" value="1"/>
</dbReference>
<feature type="binding site" evidence="1">
    <location>
        <position position="426"/>
    </location>
    <ligand>
        <name>Zn(2+)</name>
        <dbReference type="ChEBI" id="CHEBI:29105"/>
    </ligand>
</feature>
<dbReference type="SUPFAM" id="SSF158745">
    <property type="entry name" value="LanC-like"/>
    <property type="match status" value="1"/>
</dbReference>
<proteinExistence type="predicted"/>
<keyword evidence="1" id="KW-0862">Zinc</keyword>
<evidence type="ECO:0000256" key="1">
    <source>
        <dbReference type="PIRSR" id="PIRSR607822-1"/>
    </source>
</evidence>
<dbReference type="InterPro" id="IPR007822">
    <property type="entry name" value="LANC-like"/>
</dbReference>
<dbReference type="CDD" id="cd04794">
    <property type="entry name" value="euk_LANCL"/>
    <property type="match status" value="1"/>
</dbReference>
<protein>
    <submittedName>
        <fullName evidence="2">Uncharacterized protein</fullName>
    </submittedName>
</protein>